<evidence type="ECO:0000313" key="3">
    <source>
        <dbReference type="EMBL" id="XCJ78024.1"/>
    </source>
</evidence>
<evidence type="ECO:0000256" key="2">
    <source>
        <dbReference type="SAM" id="Phobius"/>
    </source>
</evidence>
<keyword evidence="2" id="KW-1133">Transmembrane helix</keyword>
<gene>
    <name evidence="3" type="ORF">ABV408_11265</name>
</gene>
<reference evidence="3" key="1">
    <citation type="submission" date="2024-06" db="EMBL/GenBank/DDBJ databases">
        <title>Complete genome of Salinicola endophyticus HNIBRBA4755.</title>
        <authorList>
            <person name="Shin S.Y."/>
            <person name="Kang H."/>
            <person name="Song J."/>
        </authorList>
    </citation>
    <scope>NUCLEOTIDE SEQUENCE</scope>
    <source>
        <strain evidence="3">HNIBRBA4755</strain>
    </source>
</reference>
<dbReference type="InterPro" id="IPR050445">
    <property type="entry name" value="Bact_polysacc_biosynth/exp"/>
</dbReference>
<dbReference type="PANTHER" id="PTHR32309">
    <property type="entry name" value="TYROSINE-PROTEIN KINASE"/>
    <property type="match status" value="1"/>
</dbReference>
<feature type="transmembrane region" description="Helical" evidence="2">
    <location>
        <begin position="340"/>
        <end position="364"/>
    </location>
</feature>
<dbReference type="Gene3D" id="1.10.287.1490">
    <property type="match status" value="1"/>
</dbReference>
<proteinExistence type="predicted"/>
<organism evidence="3">
    <name type="scientific">Salinicola endophyticus</name>
    <dbReference type="NCBI Taxonomy" id="1949083"/>
    <lineage>
        <taxon>Bacteria</taxon>
        <taxon>Pseudomonadati</taxon>
        <taxon>Pseudomonadota</taxon>
        <taxon>Gammaproteobacteria</taxon>
        <taxon>Oceanospirillales</taxon>
        <taxon>Halomonadaceae</taxon>
        <taxon>Salinicola</taxon>
    </lineage>
</organism>
<keyword evidence="1" id="KW-0175">Coiled coil</keyword>
<accession>A0AB74U1Y1</accession>
<dbReference type="PANTHER" id="PTHR32309:SF13">
    <property type="entry name" value="FERRIC ENTEROBACTIN TRANSPORT PROTEIN FEPE"/>
    <property type="match status" value="1"/>
</dbReference>
<keyword evidence="2" id="KW-0812">Transmembrane</keyword>
<evidence type="ECO:0000256" key="1">
    <source>
        <dbReference type="SAM" id="Coils"/>
    </source>
</evidence>
<dbReference type="RefSeq" id="WP_353979046.1">
    <property type="nucleotide sequence ID" value="NZ_CP159578.1"/>
</dbReference>
<feature type="coiled-coil region" evidence="1">
    <location>
        <begin position="172"/>
        <end position="278"/>
    </location>
</feature>
<dbReference type="AlphaFoldDB" id="A0AB74U1Y1"/>
<feature type="transmembrane region" description="Helical" evidence="2">
    <location>
        <begin position="16"/>
        <end position="35"/>
    </location>
</feature>
<protein>
    <submittedName>
        <fullName evidence="3">Chain-length determining protein</fullName>
    </submittedName>
</protein>
<dbReference type="EMBL" id="CP159578">
    <property type="protein sequence ID" value="XCJ78024.1"/>
    <property type="molecule type" value="Genomic_DNA"/>
</dbReference>
<dbReference type="GO" id="GO:0004713">
    <property type="term" value="F:protein tyrosine kinase activity"/>
    <property type="evidence" value="ECO:0007669"/>
    <property type="project" value="TreeGrafter"/>
</dbReference>
<dbReference type="GO" id="GO:0005886">
    <property type="term" value="C:plasma membrane"/>
    <property type="evidence" value="ECO:0007669"/>
    <property type="project" value="TreeGrafter"/>
</dbReference>
<keyword evidence="2" id="KW-0472">Membrane</keyword>
<sequence>MNKQFNRIVGVAKRQPHWAMCIIFIAAISFYWALWASDRYVSHAHVILESPQISTPELSFSSLLSGGGGKNTADMLLLRDYMLSTDMLHYLEKNADFRQHYVNHGDVFSRLHDEQAPTEKLLDYYHGIAHVELDEYAGVLRLDIQAFTPEEANKIANLMLQKGEQHMNEMGQRLAEQQVKFLEKQTNVLEQRFEKTRQDLLEFENENGLASPTATVESLGTVVAKLEGELASLKAQRAAMASYQSQNSPQMVSLRSQITALQNQIDEQKKRLAAQSGNALNAVSSEYQTLQLRAQFAQQAYSGTLAALENTRVEAARQLKQLSVLQSPTMPEYPEKPERIYMIAVYTVIALFLTLIINMLILIVRDHKD</sequence>
<name>A0AB74U1Y1_9GAMM</name>